<evidence type="ECO:0000313" key="7">
    <source>
        <dbReference type="Proteomes" id="UP000694395"/>
    </source>
</evidence>
<reference evidence="5 7" key="3">
    <citation type="submission" date="2020-07" db="EMBL/GenBank/DDBJ databases">
        <title>A long reads based de novo assembly of the rainbow trout Arlee double haploid line genome.</title>
        <authorList>
            <person name="Gao G."/>
            <person name="Palti Y."/>
        </authorList>
    </citation>
    <scope>NUCLEOTIDE SEQUENCE [LARGE SCALE GENOMIC DNA]</scope>
</reference>
<dbReference type="AlphaFoldDB" id="A0A060XKS9"/>
<protein>
    <submittedName>
        <fullName evidence="5">UBX domain protein 8</fullName>
    </submittedName>
</protein>
<dbReference type="EMBL" id="FR905505">
    <property type="protein sequence ID" value="CDQ79817.1"/>
    <property type="molecule type" value="Genomic_DNA"/>
</dbReference>
<reference evidence="4" key="1">
    <citation type="journal article" date="2014" name="Nat. Commun.">
        <title>The rainbow trout genome provides novel insights into evolution after whole-genome duplication in vertebrates.</title>
        <authorList>
            <person name="Berthelot C."/>
            <person name="Brunet F."/>
            <person name="Chalopin D."/>
            <person name="Juanchich A."/>
            <person name="Bernard M."/>
            <person name="Noel B."/>
            <person name="Bento P."/>
            <person name="Da Silva C."/>
            <person name="Labadie K."/>
            <person name="Alberti A."/>
            <person name="Aury J.M."/>
            <person name="Louis A."/>
            <person name="Dehais P."/>
            <person name="Bardou P."/>
            <person name="Montfort J."/>
            <person name="Klopp C."/>
            <person name="Cabau C."/>
            <person name="Gaspin C."/>
            <person name="Thorgaard G.H."/>
            <person name="Boussaha M."/>
            <person name="Quillet E."/>
            <person name="Guyomard R."/>
            <person name="Galiana D."/>
            <person name="Bobe J."/>
            <person name="Volff J.N."/>
            <person name="Genet C."/>
            <person name="Wincker P."/>
            <person name="Jaillon O."/>
            <person name="Roest Crollius H."/>
            <person name="Guiguen Y."/>
        </authorList>
    </citation>
    <scope>NUCLEOTIDE SEQUENCE [LARGE SCALE GENOMIC DNA]</scope>
</reference>
<name>A0A060XKS9_ONCMY</name>
<evidence type="ECO:0000256" key="2">
    <source>
        <dbReference type="SAM" id="Phobius"/>
    </source>
</evidence>
<feature type="domain" description="UBX" evidence="3">
    <location>
        <begin position="213"/>
        <end position="289"/>
    </location>
</feature>
<dbReference type="PANTHER" id="PTHR23322:SF93">
    <property type="entry name" value="UBX DOMAIN-CONTAINING PROTEIN 8"/>
    <property type="match status" value="1"/>
</dbReference>
<evidence type="ECO:0000313" key="6">
    <source>
        <dbReference type="Proteomes" id="UP000193380"/>
    </source>
</evidence>
<evidence type="ECO:0000256" key="1">
    <source>
        <dbReference type="SAM" id="MobiDB-lite"/>
    </source>
</evidence>
<sequence>MSSSKTSWLLGTLLISILCFVSWKHSIIDVRGAFLLVGRGLLLLGLSTLMVSYFYPRLRSLFSSNTRSTSEYSEDEEAKQRQKQAREELQEKHSEKAFSYQESVLRPRQESSMRKKEERFYRMTGETWKLTDGEQLGEGESLGQSAQEAVDGTPNQEAVRRRKLPESATRLHPKPEVPPQKRVKSELRSQGFQITPTFIPSQVVVLPEEPAEDAEGVVRVALRCPSGRTIHRRFLKSDSSSVLLDWLLKTGYHPAVYTLCTTYPRQPLVIGKDISMGDAGILTHTVLNVEGKDPSTT</sequence>
<dbReference type="GeneTree" id="ENSGT00390000018326"/>
<dbReference type="Proteomes" id="UP000193380">
    <property type="component" value="Unassembled WGS sequence"/>
</dbReference>
<feature type="transmembrane region" description="Helical" evidence="2">
    <location>
        <begin position="34"/>
        <end position="55"/>
    </location>
</feature>
<proteinExistence type="predicted"/>
<dbReference type="GO" id="GO:0043130">
    <property type="term" value="F:ubiquitin binding"/>
    <property type="evidence" value="ECO:0007669"/>
    <property type="project" value="TreeGrafter"/>
</dbReference>
<keyword evidence="2" id="KW-1133">Transmembrane helix</keyword>
<dbReference type="InterPro" id="IPR029071">
    <property type="entry name" value="Ubiquitin-like_domsf"/>
</dbReference>
<keyword evidence="7" id="KW-1185">Reference proteome</keyword>
<dbReference type="Proteomes" id="UP000694395">
    <property type="component" value="Chromosome 5"/>
</dbReference>
<feature type="compositionally biased region" description="Basic and acidic residues" evidence="1">
    <location>
        <begin position="78"/>
        <end position="96"/>
    </location>
</feature>
<organism evidence="4 6">
    <name type="scientific">Oncorhynchus mykiss</name>
    <name type="common">Rainbow trout</name>
    <name type="synonym">Salmo gairdneri</name>
    <dbReference type="NCBI Taxonomy" id="8022"/>
    <lineage>
        <taxon>Eukaryota</taxon>
        <taxon>Metazoa</taxon>
        <taxon>Chordata</taxon>
        <taxon>Craniata</taxon>
        <taxon>Vertebrata</taxon>
        <taxon>Euteleostomi</taxon>
        <taxon>Actinopterygii</taxon>
        <taxon>Neopterygii</taxon>
        <taxon>Teleostei</taxon>
        <taxon>Protacanthopterygii</taxon>
        <taxon>Salmoniformes</taxon>
        <taxon>Salmonidae</taxon>
        <taxon>Salmoninae</taxon>
        <taxon>Oncorhynchus</taxon>
    </lineage>
</organism>
<feature type="region of interest" description="Disordered" evidence="1">
    <location>
        <begin position="69"/>
        <end position="118"/>
    </location>
</feature>
<dbReference type="PaxDb" id="8022-A0A060XKS9"/>
<reference evidence="4" key="2">
    <citation type="submission" date="2014-03" db="EMBL/GenBank/DDBJ databases">
        <authorList>
            <person name="Genoscope - CEA"/>
        </authorList>
    </citation>
    <scope>NUCLEOTIDE SEQUENCE</scope>
</reference>
<evidence type="ECO:0000259" key="3">
    <source>
        <dbReference type="PROSITE" id="PS50033"/>
    </source>
</evidence>
<keyword evidence="2" id="KW-0472">Membrane</keyword>
<accession>A0A060XKS9</accession>
<dbReference type="PANTHER" id="PTHR23322">
    <property type="entry name" value="FAS-ASSOCIATED PROTEIN"/>
    <property type="match status" value="1"/>
</dbReference>
<keyword evidence="2" id="KW-0812">Transmembrane</keyword>
<dbReference type="PIRSF" id="PIRSF037632">
    <property type="entry name" value="UBX_Rep6"/>
    <property type="match status" value="1"/>
</dbReference>
<dbReference type="Pfam" id="PF00789">
    <property type="entry name" value="UBX"/>
    <property type="match status" value="1"/>
</dbReference>
<feature type="region of interest" description="Disordered" evidence="1">
    <location>
        <begin position="132"/>
        <end position="181"/>
    </location>
</feature>
<gene>
    <name evidence="5" type="primary">ubxn8</name>
    <name evidence="4" type="ORF">GSONMT00022899001</name>
</gene>
<dbReference type="Gene3D" id="3.10.20.90">
    <property type="entry name" value="Phosphatidylinositol 3-kinase Catalytic Subunit, Chain A, domain 1"/>
    <property type="match status" value="1"/>
</dbReference>
<dbReference type="InterPro" id="IPR001012">
    <property type="entry name" value="UBX_dom"/>
</dbReference>
<dbReference type="InterPro" id="IPR017247">
    <property type="entry name" value="UBXN8"/>
</dbReference>
<dbReference type="Ensembl" id="ENSOMYT00000063936.2">
    <property type="protein sequence ID" value="ENSOMYP00000058745.1"/>
    <property type="gene ID" value="ENSOMYG00000027144.2"/>
</dbReference>
<dbReference type="GO" id="GO:0036503">
    <property type="term" value="P:ERAD pathway"/>
    <property type="evidence" value="ECO:0007669"/>
    <property type="project" value="InterPro"/>
</dbReference>
<evidence type="ECO:0000313" key="4">
    <source>
        <dbReference type="EMBL" id="CDQ79817.1"/>
    </source>
</evidence>
<feature type="compositionally biased region" description="Basic and acidic residues" evidence="1">
    <location>
        <begin position="105"/>
        <end position="118"/>
    </location>
</feature>
<dbReference type="SUPFAM" id="SSF54236">
    <property type="entry name" value="Ubiquitin-like"/>
    <property type="match status" value="1"/>
</dbReference>
<dbReference type="PROSITE" id="PS50033">
    <property type="entry name" value="UBX"/>
    <property type="match status" value="1"/>
</dbReference>
<dbReference type="STRING" id="8022.A0A060XKS9"/>
<reference evidence="5" key="4">
    <citation type="submission" date="2025-05" db="UniProtKB">
        <authorList>
            <consortium name="Ensembl"/>
        </authorList>
    </citation>
    <scope>IDENTIFICATION</scope>
</reference>
<evidence type="ECO:0000313" key="5">
    <source>
        <dbReference type="Ensembl" id="ENSOMYP00000058745.1"/>
    </source>
</evidence>
<dbReference type="InterPro" id="IPR050730">
    <property type="entry name" value="UBX_domain-protein"/>
</dbReference>